<sequence>MYKVVSEEETAVVTGGPPQLLSAAVPNASECCLVSAEMAQLDGAGAFLDILEFIVLFVYLLRVTGKAEGLGWIGGKVGPMVPEHN</sequence>
<evidence type="ECO:0000313" key="1">
    <source>
        <dbReference type="EMBL" id="KAJ1131067.1"/>
    </source>
</evidence>
<dbReference type="EMBL" id="JANPWB010000011">
    <property type="protein sequence ID" value="KAJ1131067.1"/>
    <property type="molecule type" value="Genomic_DNA"/>
</dbReference>
<name>A0AAV7PS09_PLEWA</name>
<comment type="caution">
    <text evidence="1">The sequence shown here is derived from an EMBL/GenBank/DDBJ whole genome shotgun (WGS) entry which is preliminary data.</text>
</comment>
<keyword evidence="2" id="KW-1185">Reference proteome</keyword>
<dbReference type="AlphaFoldDB" id="A0AAV7PS09"/>
<dbReference type="Proteomes" id="UP001066276">
    <property type="component" value="Chromosome 7"/>
</dbReference>
<protein>
    <submittedName>
        <fullName evidence="1">Uncharacterized protein</fullName>
    </submittedName>
</protein>
<organism evidence="1 2">
    <name type="scientific">Pleurodeles waltl</name>
    <name type="common">Iberian ribbed newt</name>
    <dbReference type="NCBI Taxonomy" id="8319"/>
    <lineage>
        <taxon>Eukaryota</taxon>
        <taxon>Metazoa</taxon>
        <taxon>Chordata</taxon>
        <taxon>Craniata</taxon>
        <taxon>Vertebrata</taxon>
        <taxon>Euteleostomi</taxon>
        <taxon>Amphibia</taxon>
        <taxon>Batrachia</taxon>
        <taxon>Caudata</taxon>
        <taxon>Salamandroidea</taxon>
        <taxon>Salamandridae</taxon>
        <taxon>Pleurodelinae</taxon>
        <taxon>Pleurodeles</taxon>
    </lineage>
</organism>
<proteinExistence type="predicted"/>
<evidence type="ECO:0000313" key="2">
    <source>
        <dbReference type="Proteomes" id="UP001066276"/>
    </source>
</evidence>
<gene>
    <name evidence="1" type="ORF">NDU88_009410</name>
</gene>
<accession>A0AAV7PS09</accession>
<reference evidence="1" key="1">
    <citation type="journal article" date="2022" name="bioRxiv">
        <title>Sequencing and chromosome-scale assembly of the giantPleurodeles waltlgenome.</title>
        <authorList>
            <person name="Brown T."/>
            <person name="Elewa A."/>
            <person name="Iarovenko S."/>
            <person name="Subramanian E."/>
            <person name="Araus A.J."/>
            <person name="Petzold A."/>
            <person name="Susuki M."/>
            <person name="Suzuki K.-i.T."/>
            <person name="Hayashi T."/>
            <person name="Toyoda A."/>
            <person name="Oliveira C."/>
            <person name="Osipova E."/>
            <person name="Leigh N.D."/>
            <person name="Simon A."/>
            <person name="Yun M.H."/>
        </authorList>
    </citation>
    <scope>NUCLEOTIDE SEQUENCE</scope>
    <source>
        <strain evidence="1">20211129_DDA</strain>
        <tissue evidence="1">Liver</tissue>
    </source>
</reference>